<protein>
    <submittedName>
        <fullName evidence="1">Uncharacterized protein</fullName>
    </submittedName>
</protein>
<gene>
    <name evidence="1" type="ORF">BQ8482_90180</name>
</gene>
<name>A0A2P9AXA2_9HYPH</name>
<proteinExistence type="predicted"/>
<accession>A0A2P9AXA2</accession>
<reference evidence="2" key="1">
    <citation type="submission" date="2016-12" db="EMBL/GenBank/DDBJ databases">
        <authorList>
            <person name="Brunel B."/>
        </authorList>
    </citation>
    <scope>NUCLEOTIDE SEQUENCE [LARGE SCALE GENOMIC DNA]</scope>
</reference>
<keyword evidence="2" id="KW-1185">Reference proteome</keyword>
<dbReference type="Proteomes" id="UP000245698">
    <property type="component" value="Unassembled WGS sequence"/>
</dbReference>
<dbReference type="AlphaFoldDB" id="A0A2P9AXA2"/>
<organism evidence="1 2">
    <name type="scientific">Mesorhizobium delmotii</name>
    <dbReference type="NCBI Taxonomy" id="1631247"/>
    <lineage>
        <taxon>Bacteria</taxon>
        <taxon>Pseudomonadati</taxon>
        <taxon>Pseudomonadota</taxon>
        <taxon>Alphaproteobacteria</taxon>
        <taxon>Hyphomicrobiales</taxon>
        <taxon>Phyllobacteriaceae</taxon>
        <taxon>Mesorhizobium</taxon>
    </lineage>
</organism>
<evidence type="ECO:0000313" key="2">
    <source>
        <dbReference type="Proteomes" id="UP000245698"/>
    </source>
</evidence>
<evidence type="ECO:0000313" key="1">
    <source>
        <dbReference type="EMBL" id="SJM35805.1"/>
    </source>
</evidence>
<sequence>MSRKHRASTVPCLEIARWRFWVVRREYRIRCFDPRRPATFALYALLFIVSGGGNTQCH</sequence>
<dbReference type="EMBL" id="FUIG01000103">
    <property type="protein sequence ID" value="SJM35805.1"/>
    <property type="molecule type" value="Genomic_DNA"/>
</dbReference>